<dbReference type="Pfam" id="PF10074">
    <property type="entry name" value="RovC_DNA-bd"/>
    <property type="match status" value="1"/>
</dbReference>
<evidence type="ECO:0000313" key="3">
    <source>
        <dbReference type="EMBL" id="OLP73976.1"/>
    </source>
</evidence>
<accession>A0A1Q9BTH7</accession>
<dbReference type="EMBL" id="LSRX01004444">
    <property type="protein sequence ID" value="OLP73976.1"/>
    <property type="molecule type" value="Genomic_DNA"/>
</dbReference>
<dbReference type="Proteomes" id="UP000186817">
    <property type="component" value="Unassembled WGS sequence"/>
</dbReference>
<dbReference type="AlphaFoldDB" id="A0A1Q9BTH7"/>
<gene>
    <name evidence="3" type="ORF">AK812_SmicGene46622</name>
</gene>
<keyword evidence="4" id="KW-1185">Reference proteome</keyword>
<keyword evidence="1" id="KW-0812">Transmembrane</keyword>
<evidence type="ECO:0000313" key="4">
    <source>
        <dbReference type="Proteomes" id="UP000186817"/>
    </source>
</evidence>
<evidence type="ECO:0000256" key="1">
    <source>
        <dbReference type="SAM" id="Phobius"/>
    </source>
</evidence>
<keyword evidence="1" id="KW-0472">Membrane</keyword>
<comment type="caution">
    <text evidence="3">The sequence shown here is derived from an EMBL/GenBank/DDBJ whole genome shotgun (WGS) entry which is preliminary data.</text>
</comment>
<dbReference type="OrthoDB" id="10617768at2759"/>
<evidence type="ECO:0000259" key="2">
    <source>
        <dbReference type="Pfam" id="PF10074"/>
    </source>
</evidence>
<protein>
    <recommendedName>
        <fullName evidence="2">T6SS Transcription factor RovC-like DNA binding domain-containing protein</fullName>
    </recommendedName>
</protein>
<organism evidence="3 4">
    <name type="scientific">Symbiodinium microadriaticum</name>
    <name type="common">Dinoflagellate</name>
    <name type="synonym">Zooxanthella microadriatica</name>
    <dbReference type="NCBI Taxonomy" id="2951"/>
    <lineage>
        <taxon>Eukaryota</taxon>
        <taxon>Sar</taxon>
        <taxon>Alveolata</taxon>
        <taxon>Dinophyceae</taxon>
        <taxon>Suessiales</taxon>
        <taxon>Symbiodiniaceae</taxon>
        <taxon>Symbiodinium</taxon>
    </lineage>
</organism>
<proteinExistence type="predicted"/>
<feature type="domain" description="T6SS Transcription factor RovC-like DNA binding" evidence="2">
    <location>
        <begin position="360"/>
        <end position="461"/>
    </location>
</feature>
<dbReference type="InterPro" id="IPR018754">
    <property type="entry name" value="RovC-like_DNA-bd"/>
</dbReference>
<keyword evidence="1" id="KW-1133">Transmembrane helix</keyword>
<sequence length="462" mass="51430">MTTIPPADPDTGLVPLDDDNLREVRDALELLEFVVQTGYANPEGQTVPQELVAALQGFAALTEGSSKPRENELPVTVAVADLVDFQMQYMALAQFTAPVTAETLRNTETGDTNAPKASLAQKFTRQIWIMAIVFAVLIVAFDWGGAHLPFESENASGWKAGLTAFASIITPYLYGLMDLANIDAENECTVDAVKMCCSQTECPSGSLTGDLLSHVDTHPFWWEALPSKVRDGAIRFVRELPFGLPRSRFLTQEEKISVEADGADWTEAVQVLFGLDPDREPDRARRVHDSHLARAQWMTEHGYRLLLAEGGCRWCRMFRSGDQSPDEMDTLLRARWGISFRDKSGSASRFTEYPLSVFSPLDDGARARHRAMGRLLDFLEGREIGADSRLTPQKRLRFKSMLRAVDGRSNGATYREIAKNLFGARRVASEPWKTSPLRDTTIRLLRDGLAMVAGGYLDLLRR</sequence>
<reference evidence="3 4" key="1">
    <citation type="submission" date="2016-02" db="EMBL/GenBank/DDBJ databases">
        <title>Genome analysis of coral dinoflagellate symbionts highlights evolutionary adaptations to a symbiotic lifestyle.</title>
        <authorList>
            <person name="Aranda M."/>
            <person name="Li Y."/>
            <person name="Liew Y.J."/>
            <person name="Baumgarten S."/>
            <person name="Simakov O."/>
            <person name="Wilson M."/>
            <person name="Piel J."/>
            <person name="Ashoor H."/>
            <person name="Bougouffa S."/>
            <person name="Bajic V.B."/>
            <person name="Ryu T."/>
            <person name="Ravasi T."/>
            <person name="Bayer T."/>
            <person name="Micklem G."/>
            <person name="Kim H."/>
            <person name="Bhak J."/>
            <person name="Lajeunesse T.C."/>
            <person name="Voolstra C.R."/>
        </authorList>
    </citation>
    <scope>NUCLEOTIDE SEQUENCE [LARGE SCALE GENOMIC DNA]</scope>
    <source>
        <strain evidence="3 4">CCMP2467</strain>
    </source>
</reference>
<feature type="transmembrane region" description="Helical" evidence="1">
    <location>
        <begin position="127"/>
        <end position="146"/>
    </location>
</feature>
<name>A0A1Q9BTH7_SYMMI</name>